<keyword evidence="4" id="KW-1005">Bacterial flagellum biogenesis</keyword>
<feature type="domain" description="Anti-sigma-28 factor FlgM C-terminal" evidence="10">
    <location>
        <begin position="42"/>
        <end position="92"/>
    </location>
</feature>
<reference evidence="11 12" key="1">
    <citation type="submission" date="2020-08" db="EMBL/GenBank/DDBJ databases">
        <title>Genomic Encyclopedia of Type Strains, Phase IV (KMG-IV): sequencing the most valuable type-strain genomes for metagenomic binning, comparative biology and taxonomic classification.</title>
        <authorList>
            <person name="Goeker M."/>
        </authorList>
    </citation>
    <scope>NUCLEOTIDE SEQUENCE [LARGE SCALE GENOMIC DNA]</scope>
    <source>
        <strain evidence="11 12">DSM 27026</strain>
    </source>
</reference>
<dbReference type="GO" id="GO:0044781">
    <property type="term" value="P:bacterial-type flagellum organization"/>
    <property type="evidence" value="ECO:0007669"/>
    <property type="project" value="UniProtKB-KW"/>
</dbReference>
<evidence type="ECO:0000259" key="10">
    <source>
        <dbReference type="Pfam" id="PF04316"/>
    </source>
</evidence>
<comment type="function">
    <text evidence="7">Responsible for the coupling of flagellin expression to flagellar assembly by preventing expression of the flagellin genes when a component of the middle class of proteins is defective. It negatively regulates flagellar genes by inhibiting the activity of FliA by directly binding to FliA.</text>
</comment>
<evidence type="ECO:0000256" key="8">
    <source>
        <dbReference type="ARBA" id="ARBA00030117"/>
    </source>
</evidence>
<evidence type="ECO:0000256" key="5">
    <source>
        <dbReference type="ARBA" id="ARBA00023015"/>
    </source>
</evidence>
<dbReference type="InterPro" id="IPR007412">
    <property type="entry name" value="FlgM"/>
</dbReference>
<accession>A0A840VU82</accession>
<dbReference type="Pfam" id="PF04316">
    <property type="entry name" value="FlgM"/>
    <property type="match status" value="1"/>
</dbReference>
<keyword evidence="11" id="KW-0282">Flagellum</keyword>
<name>A0A840VU82_9PROT</name>
<evidence type="ECO:0000256" key="2">
    <source>
        <dbReference type="ARBA" id="ARBA00017823"/>
    </source>
</evidence>
<proteinExistence type="inferred from homology"/>
<evidence type="ECO:0000256" key="6">
    <source>
        <dbReference type="ARBA" id="ARBA00023163"/>
    </source>
</evidence>
<keyword evidence="3" id="KW-0678">Repressor</keyword>
<keyword evidence="12" id="KW-1185">Reference proteome</keyword>
<dbReference type="AlphaFoldDB" id="A0A840VU82"/>
<dbReference type="NCBIfam" id="TIGR03824">
    <property type="entry name" value="FlgM_jcvi"/>
    <property type="match status" value="1"/>
</dbReference>
<evidence type="ECO:0000313" key="12">
    <source>
        <dbReference type="Proteomes" id="UP000553706"/>
    </source>
</evidence>
<dbReference type="EMBL" id="JACHFJ010000009">
    <property type="protein sequence ID" value="MBB5373762.1"/>
    <property type="molecule type" value="Genomic_DNA"/>
</dbReference>
<feature type="compositionally biased region" description="Polar residues" evidence="9">
    <location>
        <begin position="1"/>
        <end position="29"/>
    </location>
</feature>
<feature type="compositionally biased region" description="Polar residues" evidence="9">
    <location>
        <begin position="36"/>
        <end position="45"/>
    </location>
</feature>
<keyword evidence="11" id="KW-0966">Cell projection</keyword>
<evidence type="ECO:0000256" key="4">
    <source>
        <dbReference type="ARBA" id="ARBA00022795"/>
    </source>
</evidence>
<protein>
    <recommendedName>
        <fullName evidence="2">Negative regulator of flagellin synthesis</fullName>
    </recommendedName>
    <alternativeName>
        <fullName evidence="8">Anti-sigma-28 factor</fullName>
    </alternativeName>
</protein>
<dbReference type="Proteomes" id="UP000553706">
    <property type="component" value="Unassembled WGS sequence"/>
</dbReference>
<evidence type="ECO:0000256" key="1">
    <source>
        <dbReference type="ARBA" id="ARBA00005322"/>
    </source>
</evidence>
<dbReference type="RefSeq" id="WP_183266780.1">
    <property type="nucleotide sequence ID" value="NZ_JACHFJ010000009.1"/>
</dbReference>
<comment type="similarity">
    <text evidence="1">Belongs to the FlgM family.</text>
</comment>
<sequence>MTNTIPSLPTVSSSAVMNDSSTAPTSTKPNAAAETAPQTEAVTLSDAAQTTTKLLSAAQQSNGVDQTTVARIRNALASGSYNVAPEDLAQAMATVLKATGK</sequence>
<dbReference type="InterPro" id="IPR031316">
    <property type="entry name" value="FlgM_C"/>
</dbReference>
<evidence type="ECO:0000256" key="7">
    <source>
        <dbReference type="ARBA" id="ARBA00024739"/>
    </source>
</evidence>
<keyword evidence="6" id="KW-0804">Transcription</keyword>
<keyword evidence="11" id="KW-0969">Cilium</keyword>
<evidence type="ECO:0000256" key="3">
    <source>
        <dbReference type="ARBA" id="ARBA00022491"/>
    </source>
</evidence>
<comment type="caution">
    <text evidence="11">The sequence shown here is derived from an EMBL/GenBank/DDBJ whole genome shotgun (WGS) entry which is preliminary data.</text>
</comment>
<organism evidence="11 12">
    <name type="scientific">Acidocella aromatica</name>
    <dbReference type="NCBI Taxonomy" id="1303579"/>
    <lineage>
        <taxon>Bacteria</taxon>
        <taxon>Pseudomonadati</taxon>
        <taxon>Pseudomonadota</taxon>
        <taxon>Alphaproteobacteria</taxon>
        <taxon>Acetobacterales</taxon>
        <taxon>Acidocellaceae</taxon>
        <taxon>Acidocella</taxon>
    </lineage>
</organism>
<dbReference type="GO" id="GO:0045892">
    <property type="term" value="P:negative regulation of DNA-templated transcription"/>
    <property type="evidence" value="ECO:0007669"/>
    <property type="project" value="InterPro"/>
</dbReference>
<evidence type="ECO:0000256" key="9">
    <source>
        <dbReference type="SAM" id="MobiDB-lite"/>
    </source>
</evidence>
<evidence type="ECO:0000313" key="11">
    <source>
        <dbReference type="EMBL" id="MBB5373762.1"/>
    </source>
</evidence>
<keyword evidence="5" id="KW-0805">Transcription regulation</keyword>
<dbReference type="SUPFAM" id="SSF101498">
    <property type="entry name" value="Anti-sigma factor FlgM"/>
    <property type="match status" value="1"/>
</dbReference>
<gene>
    <name evidence="11" type="ORF">HNP71_002027</name>
</gene>
<dbReference type="InterPro" id="IPR035890">
    <property type="entry name" value="Anti-sigma-28_factor_FlgM_sf"/>
</dbReference>
<feature type="region of interest" description="Disordered" evidence="9">
    <location>
        <begin position="1"/>
        <end position="45"/>
    </location>
</feature>